<dbReference type="Gene3D" id="1.25.40.10">
    <property type="entry name" value="Tetratricopeptide repeat domain"/>
    <property type="match status" value="1"/>
</dbReference>
<protein>
    <submittedName>
        <fullName evidence="1">Uncharacterized protein</fullName>
    </submittedName>
</protein>
<dbReference type="EMBL" id="KQ241739">
    <property type="protein sequence ID" value="KNC84805.1"/>
    <property type="molecule type" value="Genomic_DNA"/>
</dbReference>
<evidence type="ECO:0000313" key="1">
    <source>
        <dbReference type="EMBL" id="KNC84805.1"/>
    </source>
</evidence>
<proteinExistence type="predicted"/>
<accession>A0A0L0G715</accession>
<dbReference type="InterPro" id="IPR011990">
    <property type="entry name" value="TPR-like_helical_dom_sf"/>
</dbReference>
<gene>
    <name evidence="1" type="ORF">SARC_02980</name>
</gene>
<name>A0A0L0G715_9EUKA</name>
<evidence type="ECO:0000313" key="2">
    <source>
        <dbReference type="Proteomes" id="UP000054560"/>
    </source>
</evidence>
<organism evidence="1 2">
    <name type="scientific">Sphaeroforma arctica JP610</name>
    <dbReference type="NCBI Taxonomy" id="667725"/>
    <lineage>
        <taxon>Eukaryota</taxon>
        <taxon>Ichthyosporea</taxon>
        <taxon>Ichthyophonida</taxon>
        <taxon>Sphaeroforma</taxon>
    </lineage>
</organism>
<dbReference type="GeneID" id="25903484"/>
<dbReference type="Proteomes" id="UP000054560">
    <property type="component" value="Unassembled WGS sequence"/>
</dbReference>
<dbReference type="AlphaFoldDB" id="A0A0L0G715"/>
<reference evidence="1 2" key="1">
    <citation type="submission" date="2011-02" db="EMBL/GenBank/DDBJ databases">
        <title>The Genome Sequence of Sphaeroforma arctica JP610.</title>
        <authorList>
            <consortium name="The Broad Institute Genome Sequencing Platform"/>
            <person name="Russ C."/>
            <person name="Cuomo C."/>
            <person name="Young S.K."/>
            <person name="Zeng Q."/>
            <person name="Gargeya S."/>
            <person name="Alvarado L."/>
            <person name="Berlin A."/>
            <person name="Chapman S.B."/>
            <person name="Chen Z."/>
            <person name="Freedman E."/>
            <person name="Gellesch M."/>
            <person name="Goldberg J."/>
            <person name="Griggs A."/>
            <person name="Gujja S."/>
            <person name="Heilman E."/>
            <person name="Heiman D."/>
            <person name="Howarth C."/>
            <person name="Mehta T."/>
            <person name="Neiman D."/>
            <person name="Pearson M."/>
            <person name="Roberts A."/>
            <person name="Saif S."/>
            <person name="Shea T."/>
            <person name="Shenoy N."/>
            <person name="Sisk P."/>
            <person name="Stolte C."/>
            <person name="Sykes S."/>
            <person name="White J."/>
            <person name="Yandava C."/>
            <person name="Burger G."/>
            <person name="Gray M.W."/>
            <person name="Holland P.W.H."/>
            <person name="King N."/>
            <person name="Lang F.B.F."/>
            <person name="Roger A.J."/>
            <person name="Ruiz-Trillo I."/>
            <person name="Haas B."/>
            <person name="Nusbaum C."/>
            <person name="Birren B."/>
        </authorList>
    </citation>
    <scope>NUCLEOTIDE SEQUENCE [LARGE SCALE GENOMIC DNA]</scope>
    <source>
        <strain evidence="1 2">JP610</strain>
    </source>
</reference>
<keyword evidence="2" id="KW-1185">Reference proteome</keyword>
<sequence>MFNRKYAKDARKKYVNDVRRKLVVSNTSGFAGNTSEFFLGQAGGDPDFQAQLIQFYVKMSKLNPLACDCGHQPVSDLSLQQYNLVVKGHKFRDSGKLKRAMAAYKEAAVLGNAEGQYDLACLTGNNKKLLRWAREAAEPKPYFKIGGSKVHLDIGDVEVENLMGKRIQGQQGERI</sequence>
<dbReference type="RefSeq" id="XP_014158707.1">
    <property type="nucleotide sequence ID" value="XM_014303232.1"/>
</dbReference>